<reference evidence="1 2" key="1">
    <citation type="submission" date="2018-09" db="EMBL/GenBank/DDBJ databases">
        <title>Bacillus saliacetes sp. nov., isolated from Thai shrimp paste (Ka-pi).</title>
        <authorList>
            <person name="Daroonpunt R."/>
            <person name="Tanasupawat S."/>
            <person name="Yiamsombut S."/>
        </authorList>
    </citation>
    <scope>NUCLEOTIDE SEQUENCE [LARGE SCALE GENOMIC DNA]</scope>
    <source>
        <strain evidence="1 2">SKP7-4</strain>
    </source>
</reference>
<organism evidence="1 2">
    <name type="scientific">Bacillus salacetis</name>
    <dbReference type="NCBI Taxonomy" id="2315464"/>
    <lineage>
        <taxon>Bacteria</taxon>
        <taxon>Bacillati</taxon>
        <taxon>Bacillota</taxon>
        <taxon>Bacilli</taxon>
        <taxon>Bacillales</taxon>
        <taxon>Bacillaceae</taxon>
        <taxon>Bacillus</taxon>
    </lineage>
</organism>
<sequence length="95" mass="10583">MMIYIFTHTGDRVEPILYIKSGSTLISPDRQMFRGEKKAFFPFILLGLFDPEGLGAGAGLIKSGSTLISPDRHKTSRREGGSFTFLTDWLMTPRG</sequence>
<gene>
    <name evidence="1" type="ORF">D3H55_06960</name>
</gene>
<dbReference type="Proteomes" id="UP000265801">
    <property type="component" value="Unassembled WGS sequence"/>
</dbReference>
<comment type="caution">
    <text evidence="1">The sequence shown here is derived from an EMBL/GenBank/DDBJ whole genome shotgun (WGS) entry which is preliminary data.</text>
</comment>
<evidence type="ECO:0000313" key="1">
    <source>
        <dbReference type="EMBL" id="RIW35617.1"/>
    </source>
</evidence>
<dbReference type="AlphaFoldDB" id="A0A3A1R7G9"/>
<accession>A0A3A1R7G9</accession>
<evidence type="ECO:0000313" key="2">
    <source>
        <dbReference type="Proteomes" id="UP000265801"/>
    </source>
</evidence>
<keyword evidence="2" id="KW-1185">Reference proteome</keyword>
<dbReference type="EMBL" id="QXIR01000007">
    <property type="protein sequence ID" value="RIW35617.1"/>
    <property type="molecule type" value="Genomic_DNA"/>
</dbReference>
<name>A0A3A1R7G9_9BACI</name>
<dbReference type="OrthoDB" id="2943836at2"/>
<protein>
    <submittedName>
        <fullName evidence="1">Uncharacterized protein</fullName>
    </submittedName>
</protein>
<proteinExistence type="predicted"/>